<dbReference type="AlphaFoldDB" id="A0A182S4C7"/>
<accession>A0A182S4C7</accession>
<dbReference type="VEuPathDB" id="VectorBase:AFUN015241"/>
<name>A0A182S4C7_ANOFN</name>
<reference evidence="1" key="1">
    <citation type="submission" date="2020-05" db="UniProtKB">
        <authorList>
            <consortium name="EnsemblMetazoa"/>
        </authorList>
    </citation>
    <scope>IDENTIFICATION</scope>
    <source>
        <strain evidence="1">FUMOZ</strain>
    </source>
</reference>
<evidence type="ECO:0000313" key="1">
    <source>
        <dbReference type="EnsemblMetazoa" id="AFUN015241-PA"/>
    </source>
</evidence>
<dbReference type="EnsemblMetazoa" id="AFUN015241-RA">
    <property type="protein sequence ID" value="AFUN015241-PA"/>
    <property type="gene ID" value="AFUN015241"/>
</dbReference>
<proteinExistence type="predicted"/>
<sequence length="45" mass="4582">MAATVWISSCNIVCFGGPGPHFFAAAAAPSSSRSFTTSATFTLRG</sequence>
<organism evidence="1">
    <name type="scientific">Anopheles funestus</name>
    <name type="common">African malaria mosquito</name>
    <dbReference type="NCBI Taxonomy" id="62324"/>
    <lineage>
        <taxon>Eukaryota</taxon>
        <taxon>Metazoa</taxon>
        <taxon>Ecdysozoa</taxon>
        <taxon>Arthropoda</taxon>
        <taxon>Hexapoda</taxon>
        <taxon>Insecta</taxon>
        <taxon>Pterygota</taxon>
        <taxon>Neoptera</taxon>
        <taxon>Endopterygota</taxon>
        <taxon>Diptera</taxon>
        <taxon>Nematocera</taxon>
        <taxon>Culicoidea</taxon>
        <taxon>Culicidae</taxon>
        <taxon>Anophelinae</taxon>
        <taxon>Anopheles</taxon>
    </lineage>
</organism>
<protein>
    <submittedName>
        <fullName evidence="1">Uncharacterized protein</fullName>
    </submittedName>
</protein>